<protein>
    <submittedName>
        <fullName evidence="1">50S ribosomal protein L25</fullName>
    </submittedName>
</protein>
<organism evidence="1 2">
    <name type="scientific">Paenibacillus mesotrionivorans</name>
    <dbReference type="NCBI Taxonomy" id="3160968"/>
    <lineage>
        <taxon>Bacteria</taxon>
        <taxon>Bacillati</taxon>
        <taxon>Bacillota</taxon>
        <taxon>Bacilli</taxon>
        <taxon>Bacillales</taxon>
        <taxon>Paenibacillaceae</taxon>
        <taxon>Paenibacillus</taxon>
    </lineage>
</organism>
<comment type="caution">
    <text evidence="1">The sequence shown here is derived from an EMBL/GenBank/DDBJ whole genome shotgun (WGS) entry which is preliminary data.</text>
</comment>
<sequence length="194" mass="21865">MFVKLQAEPRSTFTKSAKSELRKAGRVPAVVYGKKFSGTPITVNEKEVQQILSTRPNTLIELEVQGEFRDTAVIREIQRDSFSRRILSLAFHQVTRNEPVRVSVPLELMVTPEDKELEVQFLHYELEVMCLPDQIPAVLQVDPEPLRQGRALLVEDIQMPEGVKTLLPPEEVVVTILNVAVPQAPVESEEEVTA</sequence>
<keyword evidence="1" id="KW-0687">Ribonucleoprotein</keyword>
<reference evidence="1" key="1">
    <citation type="submission" date="2024-12" db="EMBL/GenBank/DDBJ databases">
        <authorList>
            <person name="Wu N."/>
        </authorList>
    </citation>
    <scope>NUCLEOTIDE SEQUENCE</scope>
    <source>
        <strain evidence="1">P15</strain>
    </source>
</reference>
<proteinExistence type="predicted"/>
<dbReference type="EMBL" id="JBJURJ010000002">
    <property type="protein sequence ID" value="MFM9327234.1"/>
    <property type="molecule type" value="Genomic_DNA"/>
</dbReference>
<evidence type="ECO:0000313" key="2">
    <source>
        <dbReference type="Proteomes" id="UP001631969"/>
    </source>
</evidence>
<evidence type="ECO:0000313" key="1">
    <source>
        <dbReference type="EMBL" id="MFM9327234.1"/>
    </source>
</evidence>
<keyword evidence="1" id="KW-0689">Ribosomal protein</keyword>
<gene>
    <name evidence="1" type="ORF">ACI1P1_02875</name>
</gene>
<accession>A0ACC7NT63</accession>
<name>A0ACC7NT63_9BACL</name>
<dbReference type="Proteomes" id="UP001631969">
    <property type="component" value="Unassembled WGS sequence"/>
</dbReference>
<keyword evidence="2" id="KW-1185">Reference proteome</keyword>